<dbReference type="KEGG" id="dbr:Deba_3083"/>
<evidence type="ECO:0000256" key="1">
    <source>
        <dbReference type="SAM" id="MobiDB-lite"/>
    </source>
</evidence>
<dbReference type="SUPFAM" id="SSF48452">
    <property type="entry name" value="TPR-like"/>
    <property type="match status" value="1"/>
</dbReference>
<organism evidence="3 4">
    <name type="scientific">Desulfarculus baarsii (strain ATCC 33931 / DSM 2075 / LMG 7858 / VKM B-1802 / 2st14)</name>
    <dbReference type="NCBI Taxonomy" id="644282"/>
    <lineage>
        <taxon>Bacteria</taxon>
        <taxon>Pseudomonadati</taxon>
        <taxon>Thermodesulfobacteriota</taxon>
        <taxon>Desulfarculia</taxon>
        <taxon>Desulfarculales</taxon>
        <taxon>Desulfarculaceae</taxon>
        <taxon>Desulfarculus</taxon>
    </lineage>
</organism>
<reference evidence="3 4" key="1">
    <citation type="journal article" date="2010" name="Stand. Genomic Sci.">
        <title>Complete genome sequence of Desulfarculus baarsii type strain (2st14).</title>
        <authorList>
            <person name="Sun H."/>
            <person name="Spring S."/>
            <person name="Lapidus A."/>
            <person name="Davenport K."/>
            <person name="Del Rio T.G."/>
            <person name="Tice H."/>
            <person name="Nolan M."/>
            <person name="Copeland A."/>
            <person name="Cheng J.F."/>
            <person name="Lucas S."/>
            <person name="Tapia R."/>
            <person name="Goodwin L."/>
            <person name="Pitluck S."/>
            <person name="Ivanova N."/>
            <person name="Pagani I."/>
            <person name="Mavromatis K."/>
            <person name="Ovchinnikova G."/>
            <person name="Pati A."/>
            <person name="Chen A."/>
            <person name="Palaniappan K."/>
            <person name="Hauser L."/>
            <person name="Chang Y.J."/>
            <person name="Jeffries C.D."/>
            <person name="Detter J.C."/>
            <person name="Han C."/>
            <person name="Rohde M."/>
            <person name="Brambilla E."/>
            <person name="Goker M."/>
            <person name="Woyke T."/>
            <person name="Bristow J."/>
            <person name="Eisen J.A."/>
            <person name="Markowitz V."/>
            <person name="Hugenholtz P."/>
            <person name="Kyrpides N.C."/>
            <person name="Klenk H.P."/>
            <person name="Land M."/>
        </authorList>
    </citation>
    <scope>NUCLEOTIDE SEQUENCE [LARGE SCALE GENOMIC DNA]</scope>
    <source>
        <strain evidence="4">ATCC 33931 / DSM 2075 / LMG 7858 / VKM B-1802 / 2st14</strain>
    </source>
</reference>
<dbReference type="Gene3D" id="1.25.40.10">
    <property type="entry name" value="Tetratricopeptide repeat domain"/>
    <property type="match status" value="1"/>
</dbReference>
<dbReference type="HOGENOM" id="CLU_281556_0_0_7"/>
<dbReference type="eggNOG" id="COG1807">
    <property type="taxonomic scope" value="Bacteria"/>
</dbReference>
<feature type="compositionally biased region" description="Low complexity" evidence="1">
    <location>
        <begin position="432"/>
        <end position="445"/>
    </location>
</feature>
<sequence>MRPSLLSENGSGQIGWKTGCLALVLVALGLRLWGVNWAGDGSDPGALRVIDNIADGNLLYQIDPANPAWDQLFFFGAAMFKRLVWLAWSALASLTGLVSSIFLVQMPTPIIGRVFAALTGALAVYFVWRLARKIFRQPGTGFLAAALTCFSPLLVAQGHFVGRGSAAALAAAACLLFVVDIARGGGRTRYAAGGFCLGLACTVELGLCLLTPLFVAAHVMRVVLGKQYKARPLFGLPAIFLTGLAIGLSLGFPALLTGKVGLASMWSQLILPAEAAWSGPWVDGPTGGRLAVSLALIGDAIGWEIVALYLIGLGLCAARRNKAGMLTAAFPLYYWPLATFFLAGDLERLLPAMLPAMVAVASLTPVTAAEALSRHQPARAFGIVLLSIVLCLPAAWRSAGLGYLFWQTQPAQSAAQWLADNLPEDATLHHGPSAPQAPQAQNQPLARLETDRPFAAGAYTVLSARDADRLFRPWTGRAYDQAAEQYRLIADNFQPIKTFDLKDMPPQAQRPGRRRFPEALSPSLWVYANLPARPIGQPLGLTPAPSLGRLPHNVCYRNAPAYSRDDTVIDLPDGGVATRTLRAARPLDALVVEAVNLDEKPAVVGLAQGPDNAQSQTLEPGQVWRALIPARNWPPTTPRVYPLKVSAQPGRHVVARIIDDPLTLGAQALEGRRWAEAEDYLTQAMARWPKAILPRALLAAVLLEADKRAEAAALLKGREQQMQMLSRLALHGAPLEQWAALLGDWGGYHAALLLNAQTKSYDVEMHRGRRDGAVVSRQTEAFAAELRWPAGGAGPVTRVLLEEPFPAAPLLVRCQIIGAQGQLRGEGVAAQLKLVRRDGQKRQTVARLAITDEQLAQATPLEAALSAIPQSPADRWELVLESMRPWPLTIGQARVTVDPRQHLRQCARWAMLAWGQTLLEQNRLPMAIRALDDMALIDADFAPGLNSRARALIAGGRAAEAAQCLSKAQALLANEPKQLQIARELARKLGDDDLGRRLADRLTELTPPPQAKVRFKGGPTLIGYEIDQTPTNSGRSLRLRLYWLFARQPERDYHVSARLEGPTRIDLSHRFMGGLQRMDRVLPGQLLVDETSLELAHDMPEGLYSLVLSLDENVKGGRSLVVQDGNMAGRRFLTLPGVSLP</sequence>
<dbReference type="EMBL" id="CP002085">
    <property type="protein sequence ID" value="ADK86436.1"/>
    <property type="molecule type" value="Genomic_DNA"/>
</dbReference>
<evidence type="ECO:0000313" key="3">
    <source>
        <dbReference type="EMBL" id="ADK86436.1"/>
    </source>
</evidence>
<feature type="transmembrane region" description="Helical" evidence="2">
    <location>
        <begin position="190"/>
        <end position="214"/>
    </location>
</feature>
<feature type="transmembrane region" description="Helical" evidence="2">
    <location>
        <begin position="140"/>
        <end position="160"/>
    </location>
</feature>
<accession>E1QLK1</accession>
<protein>
    <recommendedName>
        <fullName evidence="5">Glycosyltransferase RgtA/B/C/D-like domain-containing protein</fullName>
    </recommendedName>
</protein>
<keyword evidence="2" id="KW-0812">Transmembrane</keyword>
<evidence type="ECO:0000256" key="2">
    <source>
        <dbReference type="SAM" id="Phobius"/>
    </source>
</evidence>
<feature type="region of interest" description="Disordered" evidence="1">
    <location>
        <begin position="425"/>
        <end position="445"/>
    </location>
</feature>
<feature type="transmembrane region" description="Helical" evidence="2">
    <location>
        <begin position="110"/>
        <end position="128"/>
    </location>
</feature>
<feature type="transmembrane region" description="Helical" evidence="2">
    <location>
        <begin position="83"/>
        <end position="104"/>
    </location>
</feature>
<feature type="transmembrane region" description="Helical" evidence="2">
    <location>
        <begin position="349"/>
        <end position="368"/>
    </location>
</feature>
<keyword evidence="4" id="KW-1185">Reference proteome</keyword>
<dbReference type="OrthoDB" id="5487958at2"/>
<dbReference type="InterPro" id="IPR011990">
    <property type="entry name" value="TPR-like_helical_dom_sf"/>
</dbReference>
<keyword evidence="2" id="KW-0472">Membrane</keyword>
<keyword evidence="2" id="KW-1133">Transmembrane helix</keyword>
<dbReference type="RefSeq" id="WP_013259873.1">
    <property type="nucleotide sequence ID" value="NC_014365.1"/>
</dbReference>
<dbReference type="AlphaFoldDB" id="E1QLK1"/>
<dbReference type="STRING" id="644282.Deba_3083"/>
<evidence type="ECO:0008006" key="5">
    <source>
        <dbReference type="Google" id="ProtNLM"/>
    </source>
</evidence>
<evidence type="ECO:0000313" key="4">
    <source>
        <dbReference type="Proteomes" id="UP000009047"/>
    </source>
</evidence>
<feature type="transmembrane region" description="Helical" evidence="2">
    <location>
        <begin position="14"/>
        <end position="33"/>
    </location>
</feature>
<gene>
    <name evidence="3" type="ordered locus">Deba_3083</name>
</gene>
<proteinExistence type="predicted"/>
<dbReference type="Proteomes" id="UP000009047">
    <property type="component" value="Chromosome"/>
</dbReference>
<feature type="transmembrane region" description="Helical" evidence="2">
    <location>
        <begin position="234"/>
        <end position="253"/>
    </location>
</feature>
<feature type="transmembrane region" description="Helical" evidence="2">
    <location>
        <begin position="323"/>
        <end position="343"/>
    </location>
</feature>
<name>E1QLK1_DESB2</name>
<feature type="transmembrane region" description="Helical" evidence="2">
    <location>
        <begin position="290"/>
        <end position="311"/>
    </location>
</feature>
<feature type="transmembrane region" description="Helical" evidence="2">
    <location>
        <begin position="380"/>
        <end position="406"/>
    </location>
</feature>
<feature type="transmembrane region" description="Helical" evidence="2">
    <location>
        <begin position="166"/>
        <end position="183"/>
    </location>
</feature>